<dbReference type="EMBL" id="FZOR01000065">
    <property type="protein sequence ID" value="SNT61680.1"/>
    <property type="molecule type" value="Genomic_DNA"/>
</dbReference>
<reference evidence="2 3" key="1">
    <citation type="submission" date="2017-06" db="EMBL/GenBank/DDBJ databases">
        <authorList>
            <person name="Kim H.J."/>
            <person name="Triplett B.A."/>
        </authorList>
    </citation>
    <scope>NUCLEOTIDE SEQUENCE [LARGE SCALE GENOMIC DNA]</scope>
    <source>
        <strain evidence="2 3">DSM 44715</strain>
    </source>
</reference>
<keyword evidence="1" id="KW-1133">Transmembrane helix</keyword>
<keyword evidence="1" id="KW-0472">Membrane</keyword>
<evidence type="ECO:0000313" key="3">
    <source>
        <dbReference type="Proteomes" id="UP000198318"/>
    </source>
</evidence>
<gene>
    <name evidence="2" type="ORF">SAMN05443665_106521</name>
</gene>
<proteinExistence type="predicted"/>
<name>A0A239P3S2_9ACTN</name>
<dbReference type="Proteomes" id="UP000198318">
    <property type="component" value="Unassembled WGS sequence"/>
</dbReference>
<keyword evidence="1" id="KW-0812">Transmembrane</keyword>
<feature type="transmembrane region" description="Helical" evidence="1">
    <location>
        <begin position="31"/>
        <end position="51"/>
    </location>
</feature>
<sequence>MMTTLTAQAAQVAAMHPGGWQDGDAPAFWPVFPITFGLFWLAVLGAVFYLIRRRTGSGAGGAAAAASDPLAKARSVLAERFARGEIDEDEYLRRTSALHNSD</sequence>
<evidence type="ECO:0000256" key="1">
    <source>
        <dbReference type="SAM" id="Phobius"/>
    </source>
</evidence>
<accession>A0A239P3S2</accession>
<keyword evidence="3" id="KW-1185">Reference proteome</keyword>
<evidence type="ECO:0000313" key="2">
    <source>
        <dbReference type="EMBL" id="SNT61680.1"/>
    </source>
</evidence>
<protein>
    <submittedName>
        <fullName evidence="2">Putative membrane protein</fullName>
    </submittedName>
</protein>
<organism evidence="2 3">
    <name type="scientific">Actinomadura meyerae</name>
    <dbReference type="NCBI Taxonomy" id="240840"/>
    <lineage>
        <taxon>Bacteria</taxon>
        <taxon>Bacillati</taxon>
        <taxon>Actinomycetota</taxon>
        <taxon>Actinomycetes</taxon>
        <taxon>Streptosporangiales</taxon>
        <taxon>Thermomonosporaceae</taxon>
        <taxon>Actinomadura</taxon>
    </lineage>
</organism>
<dbReference type="AlphaFoldDB" id="A0A239P3S2"/>